<organism evidence="1 2">
    <name type="scientific">Nonomuraea roseola</name>
    <dbReference type="NCBI Taxonomy" id="46179"/>
    <lineage>
        <taxon>Bacteria</taxon>
        <taxon>Bacillati</taxon>
        <taxon>Actinomycetota</taxon>
        <taxon>Actinomycetes</taxon>
        <taxon>Streptosporangiales</taxon>
        <taxon>Streptosporangiaceae</taxon>
        <taxon>Nonomuraea</taxon>
    </lineage>
</organism>
<dbReference type="Proteomes" id="UP001589646">
    <property type="component" value="Unassembled WGS sequence"/>
</dbReference>
<evidence type="ECO:0000313" key="1">
    <source>
        <dbReference type="EMBL" id="MFB9529048.1"/>
    </source>
</evidence>
<dbReference type="RefSeq" id="WP_346128943.1">
    <property type="nucleotide sequence ID" value="NZ_BAAAXC010000015.1"/>
</dbReference>
<name>A0ABV5Q185_9ACTN</name>
<sequence>MSIEWGNYPHADYAKVMEIAPLLNDAWEEFYQAGKSFVPVRIGRLTEAMYRALGAELPHDFRDAESVAWEIAGTVVNDPVFARIAGEPEARIWLDVHVCELRRSFLVGFATEDQALNFMERKGSYCAFHQIDQAPIRAEYGRILEVLYPTCVHGLSEWLCEGPSHYGPGW</sequence>
<keyword evidence="2" id="KW-1185">Reference proteome</keyword>
<evidence type="ECO:0008006" key="3">
    <source>
        <dbReference type="Google" id="ProtNLM"/>
    </source>
</evidence>
<proteinExistence type="predicted"/>
<dbReference type="EMBL" id="JBHMCE010000006">
    <property type="protein sequence ID" value="MFB9529048.1"/>
    <property type="molecule type" value="Genomic_DNA"/>
</dbReference>
<gene>
    <name evidence="1" type="ORF">ACFFRN_20755</name>
</gene>
<evidence type="ECO:0000313" key="2">
    <source>
        <dbReference type="Proteomes" id="UP001589646"/>
    </source>
</evidence>
<comment type="caution">
    <text evidence="1">The sequence shown here is derived from an EMBL/GenBank/DDBJ whole genome shotgun (WGS) entry which is preliminary data.</text>
</comment>
<accession>A0ABV5Q185</accession>
<protein>
    <recommendedName>
        <fullName evidence="3">DUF4240 domain-containing protein</fullName>
    </recommendedName>
</protein>
<reference evidence="1 2" key="1">
    <citation type="submission" date="2024-09" db="EMBL/GenBank/DDBJ databases">
        <authorList>
            <person name="Sun Q."/>
            <person name="Mori K."/>
        </authorList>
    </citation>
    <scope>NUCLEOTIDE SEQUENCE [LARGE SCALE GENOMIC DNA]</scope>
    <source>
        <strain evidence="1 2">JCM 3323</strain>
    </source>
</reference>